<dbReference type="AlphaFoldDB" id="A0A6A7RU95"/>
<reference evidence="1 2" key="1">
    <citation type="submission" date="2017-09" db="EMBL/GenBank/DDBJ databases">
        <title>Metagenomic Analysis Reveals Denitrifying Candidatus Accumulibacter and Flanking Population as a Source of N2O.</title>
        <authorList>
            <person name="Gao H."/>
            <person name="Mao Y."/>
            <person name="Zhao X."/>
            <person name="Liu W.-T."/>
            <person name="Zhang T."/>
            <person name="Wells G."/>
        </authorList>
    </citation>
    <scope>NUCLEOTIDE SEQUENCE [LARGE SCALE GENOMIC DNA]</scope>
    <source>
        <strain evidence="1">CANDO_2_IC</strain>
    </source>
</reference>
<accession>A0A6A7RU95</accession>
<evidence type="ECO:0000313" key="1">
    <source>
        <dbReference type="EMBL" id="MQM31153.1"/>
    </source>
</evidence>
<dbReference type="EMBL" id="PDHS01000271">
    <property type="protein sequence ID" value="MQM31153.1"/>
    <property type="molecule type" value="Genomic_DNA"/>
</dbReference>
<protein>
    <submittedName>
        <fullName evidence="1">Uncharacterized protein</fullName>
    </submittedName>
</protein>
<dbReference type="Proteomes" id="UP000342300">
    <property type="component" value="Unassembled WGS sequence"/>
</dbReference>
<name>A0A6A7RU95_9PROT</name>
<organism evidence="1 2">
    <name type="scientific">Candidatus Accumulibacter phosphatis</name>
    <dbReference type="NCBI Taxonomy" id="327160"/>
    <lineage>
        <taxon>Bacteria</taxon>
        <taxon>Pseudomonadati</taxon>
        <taxon>Pseudomonadota</taxon>
        <taxon>Betaproteobacteria</taxon>
        <taxon>Candidatus Accumulibacter</taxon>
    </lineage>
</organism>
<comment type="caution">
    <text evidence="1">The sequence shown here is derived from an EMBL/GenBank/DDBJ whole genome shotgun (WGS) entry which is preliminary data.</text>
</comment>
<proteinExistence type="predicted"/>
<gene>
    <name evidence="1" type="ORF">CRU78_11780</name>
</gene>
<sequence length="73" mass="7883">MDFTTEPAAFDPSPELLAWMEKRVGGLVEEARTRATEIHWRDVKIEKLTLELASGAVLGQSGPSGVCTNAHGC</sequence>
<evidence type="ECO:0000313" key="2">
    <source>
        <dbReference type="Proteomes" id="UP000342300"/>
    </source>
</evidence>